<feature type="compositionally biased region" description="Basic residues" evidence="1">
    <location>
        <begin position="21"/>
        <end position="36"/>
    </location>
</feature>
<comment type="caution">
    <text evidence="2">The sequence shown here is derived from an EMBL/GenBank/DDBJ whole genome shotgun (WGS) entry which is preliminary data.</text>
</comment>
<evidence type="ECO:0000313" key="3">
    <source>
        <dbReference type="Proteomes" id="UP000692816"/>
    </source>
</evidence>
<name>A0ABS3MCR7_9BRAD</name>
<evidence type="ECO:0000256" key="1">
    <source>
        <dbReference type="SAM" id="MobiDB-lite"/>
    </source>
</evidence>
<proteinExistence type="predicted"/>
<accession>A0ABS3MCR7</accession>
<gene>
    <name evidence="2" type="ORF">J4P68_07395</name>
</gene>
<evidence type="ECO:0000313" key="2">
    <source>
        <dbReference type="EMBL" id="MBO1429256.1"/>
    </source>
</evidence>
<sequence>MNEYSGGDFAHRQFRFLSPRYGRRPKHQEQRKHRTAMSHVSASVFPGRAIDVVALQFALQQATRHRRDHYPCCTSSCAGQLVDGGNPSDQEETAQ</sequence>
<reference evidence="2" key="1">
    <citation type="journal article" date="2021" name="Int. J. Syst. Evol. Microbiol.">
        <title>Bradyrhizobium septentrionale sp. nov. (sv. septentrionale) and Bradyrhizobium quebecense sp. nov. (sv. septentrionale) associated with legumes native to Canada possess rearranged symbiosis genes and numerous insertion sequences.</title>
        <authorList>
            <person name="Bromfield E.S.P."/>
            <person name="Cloutier S."/>
        </authorList>
    </citation>
    <scope>NUCLEOTIDE SEQUENCE</scope>
    <source>
        <strain evidence="2">12S5</strain>
    </source>
</reference>
<feature type="region of interest" description="Disordered" evidence="1">
    <location>
        <begin position="15"/>
        <end position="39"/>
    </location>
</feature>
<dbReference type="Proteomes" id="UP000692816">
    <property type="component" value="Unassembled WGS sequence"/>
</dbReference>
<keyword evidence="3" id="KW-1185">Reference proteome</keyword>
<protein>
    <submittedName>
        <fullName evidence="2">Uncharacterized protein</fullName>
    </submittedName>
</protein>
<organism evidence="2 3">
    <name type="scientific">Bradyrhizobium quebecense</name>
    <dbReference type="NCBI Taxonomy" id="2748629"/>
    <lineage>
        <taxon>Bacteria</taxon>
        <taxon>Pseudomonadati</taxon>
        <taxon>Pseudomonadota</taxon>
        <taxon>Alphaproteobacteria</taxon>
        <taxon>Hyphomicrobiales</taxon>
        <taxon>Nitrobacteraceae</taxon>
        <taxon>Bradyrhizobium</taxon>
    </lineage>
</organism>
<dbReference type="EMBL" id="JAGEPA010000001">
    <property type="protein sequence ID" value="MBO1429256.1"/>
    <property type="molecule type" value="Genomic_DNA"/>
</dbReference>